<evidence type="ECO:0000313" key="3">
    <source>
        <dbReference type="Proteomes" id="UP001139199"/>
    </source>
</evidence>
<dbReference type="RefSeq" id="WP_226541569.1">
    <property type="nucleotide sequence ID" value="NZ_JAJAPW010000002.1"/>
</dbReference>
<evidence type="ECO:0000313" key="2">
    <source>
        <dbReference type="EMBL" id="MCB4798130.1"/>
    </source>
</evidence>
<keyword evidence="3" id="KW-1185">Reference proteome</keyword>
<accession>A0A9X1HYB0</accession>
<sequence length="152" mass="17309">MDTKSTVIGLVIALICFAPFVIFSIIKRRNKKALIKNLNTIANKHNFQVGSFEIFNDSIIGIDNNLEFAFFIKGEAHTVVDLKNTNQCYLNINKDRTEKVVLNADIVFHQFSNKKITFNIFDDEVDPPLNGEIPFSEKWVNTFNQKIKLAAA</sequence>
<dbReference type="EMBL" id="JAJAPW010000002">
    <property type="protein sequence ID" value="MCB4798130.1"/>
    <property type="molecule type" value="Genomic_DNA"/>
</dbReference>
<dbReference type="Proteomes" id="UP001139199">
    <property type="component" value="Unassembled WGS sequence"/>
</dbReference>
<proteinExistence type="predicted"/>
<keyword evidence="1" id="KW-1133">Transmembrane helix</keyword>
<reference evidence="2" key="1">
    <citation type="submission" date="2021-10" db="EMBL/GenBank/DDBJ databases">
        <title>Tamlana sargassums sp. nov., and Tamlana laminarinivorans sp. nov., two new bacteria isolated from the brown alga.</title>
        <authorList>
            <person name="Li J."/>
        </authorList>
    </citation>
    <scope>NUCLEOTIDE SEQUENCE</scope>
    <source>
        <strain evidence="2">PT2-4</strain>
    </source>
</reference>
<name>A0A9X1HYB0_9FLAO</name>
<protein>
    <submittedName>
        <fullName evidence="2">Uncharacterized protein</fullName>
    </submittedName>
</protein>
<dbReference type="AlphaFoldDB" id="A0A9X1HYB0"/>
<gene>
    <name evidence="2" type="ORF">LG649_04700</name>
</gene>
<keyword evidence="1" id="KW-0472">Membrane</keyword>
<organism evidence="2 3">
    <name type="scientific">Neotamlana laminarinivorans</name>
    <dbReference type="NCBI Taxonomy" id="2883124"/>
    <lineage>
        <taxon>Bacteria</taxon>
        <taxon>Pseudomonadati</taxon>
        <taxon>Bacteroidota</taxon>
        <taxon>Flavobacteriia</taxon>
        <taxon>Flavobacteriales</taxon>
        <taxon>Flavobacteriaceae</taxon>
        <taxon>Neotamlana</taxon>
    </lineage>
</organism>
<evidence type="ECO:0000256" key="1">
    <source>
        <dbReference type="SAM" id="Phobius"/>
    </source>
</evidence>
<comment type="caution">
    <text evidence="2">The sequence shown here is derived from an EMBL/GenBank/DDBJ whole genome shotgun (WGS) entry which is preliminary data.</text>
</comment>
<feature type="transmembrane region" description="Helical" evidence="1">
    <location>
        <begin position="6"/>
        <end position="26"/>
    </location>
</feature>
<keyword evidence="1" id="KW-0812">Transmembrane</keyword>